<evidence type="ECO:0000313" key="3">
    <source>
        <dbReference type="Proteomes" id="UP000265341"/>
    </source>
</evidence>
<dbReference type="Proteomes" id="UP000265341">
    <property type="component" value="Unassembled WGS sequence"/>
</dbReference>
<comment type="caution">
    <text evidence="2">The sequence shown here is derived from an EMBL/GenBank/DDBJ whole genome shotgun (WGS) entry which is preliminary data.</text>
</comment>
<dbReference type="SUPFAM" id="SSF53474">
    <property type="entry name" value="alpha/beta-Hydrolases"/>
    <property type="match status" value="1"/>
</dbReference>
<dbReference type="Pfam" id="PF00561">
    <property type="entry name" value="Abhydrolase_1"/>
    <property type="match status" value="1"/>
</dbReference>
<name>A0A399EZS5_9DEIN</name>
<dbReference type="InterPro" id="IPR000073">
    <property type="entry name" value="AB_hydrolase_1"/>
</dbReference>
<feature type="domain" description="AB hydrolase-1" evidence="1">
    <location>
        <begin position="40"/>
        <end position="220"/>
    </location>
</feature>
<dbReference type="RefSeq" id="WP_119275759.1">
    <property type="nucleotide sequence ID" value="NZ_QWLA01000004.1"/>
</dbReference>
<dbReference type="PANTHER" id="PTHR43798">
    <property type="entry name" value="MONOACYLGLYCEROL LIPASE"/>
    <property type="match status" value="1"/>
</dbReference>
<keyword evidence="2" id="KW-0378">Hydrolase</keyword>
<dbReference type="InterPro" id="IPR050266">
    <property type="entry name" value="AB_hydrolase_sf"/>
</dbReference>
<reference evidence="2 3" key="1">
    <citation type="submission" date="2018-08" db="EMBL/GenBank/DDBJ databases">
        <title>Meiothermus roseus NBRC 110900 genome sequencing project.</title>
        <authorList>
            <person name="Da Costa M.S."/>
            <person name="Albuquerque L."/>
            <person name="Raposo P."/>
            <person name="Froufe H.J.C."/>
            <person name="Barroso C.S."/>
            <person name="Egas C."/>
        </authorList>
    </citation>
    <scope>NUCLEOTIDE SEQUENCE [LARGE SCALE GENOMIC DNA]</scope>
    <source>
        <strain evidence="2 3">NBRC 110900</strain>
    </source>
</reference>
<dbReference type="GO" id="GO:0047570">
    <property type="term" value="F:3-oxoadipate enol-lactonase activity"/>
    <property type="evidence" value="ECO:0007669"/>
    <property type="project" value="UniProtKB-EC"/>
</dbReference>
<sequence>MTGVVLLHAFPYPTMWGPQLEVLQPRYPVIAPNYMGKTLPEAAEQVLREMDWLRWDKAVLVGLSMGGYLSFELWRQAPERIAGLVLADTRAGADNPQGRATRDQQAARIRAEGLAWFPEALLPNHLGKTTREHEAEIVQSAAQMILDNEPELVARSLEALRDRPDSTPTLPTIAVPTLILVGEEDSVTPIAEARTLYKAIEGSQMLILAEAGHLSSLESPTTFNTALLGFLAQVLS</sequence>
<dbReference type="EMBL" id="QWLA01000004">
    <property type="protein sequence ID" value="RIH89263.1"/>
    <property type="molecule type" value="Genomic_DNA"/>
</dbReference>
<accession>A0A399EZS5</accession>
<dbReference type="Gene3D" id="3.40.50.1820">
    <property type="entry name" value="alpha/beta hydrolase"/>
    <property type="match status" value="1"/>
</dbReference>
<dbReference type="AlphaFoldDB" id="A0A399EZS5"/>
<dbReference type="EC" id="3.1.1.24" evidence="2"/>
<protein>
    <submittedName>
        <fullName evidence="2">3-oxoadipate enol-lactonase 2</fullName>
        <ecNumber evidence="2">3.1.1.24</ecNumber>
    </submittedName>
</protein>
<evidence type="ECO:0000313" key="2">
    <source>
        <dbReference type="EMBL" id="RIH89263.1"/>
    </source>
</evidence>
<dbReference type="OrthoDB" id="252464at2"/>
<evidence type="ECO:0000259" key="1">
    <source>
        <dbReference type="Pfam" id="PF00561"/>
    </source>
</evidence>
<organism evidence="2 3">
    <name type="scientific">Calidithermus roseus</name>
    <dbReference type="NCBI Taxonomy" id="1644118"/>
    <lineage>
        <taxon>Bacteria</taxon>
        <taxon>Thermotogati</taxon>
        <taxon>Deinococcota</taxon>
        <taxon>Deinococci</taxon>
        <taxon>Thermales</taxon>
        <taxon>Thermaceae</taxon>
        <taxon>Calidithermus</taxon>
    </lineage>
</organism>
<dbReference type="InterPro" id="IPR029058">
    <property type="entry name" value="AB_hydrolase_fold"/>
</dbReference>
<gene>
    <name evidence="2" type="primary">catD_1</name>
    <name evidence="2" type="ORF">Mrose_00403</name>
</gene>
<proteinExistence type="predicted"/>
<keyword evidence="3" id="KW-1185">Reference proteome</keyword>
<dbReference type="PANTHER" id="PTHR43798:SF29">
    <property type="entry name" value="AB HYDROLASE-1 DOMAIN-CONTAINING PROTEIN"/>
    <property type="match status" value="1"/>
</dbReference>